<dbReference type="Proteomes" id="UP001595796">
    <property type="component" value="Unassembled WGS sequence"/>
</dbReference>
<sequence>MSAGHDLTSAYDLLTEQGTIGFIAMFWYVLIFEIPRYGLSIVAYAAGRSRKWRHQRNDAHPTPQHPKISVLVVGHNEESAITRCVLSLRAQSLRAFELILISDGSSDRMSKVAASLVAKGLADKAFSTDLRCGKSAGVNLAIRMASGDILVNVDCDCSYDRFAIESIAAPFADPKVGAVSGDILPRNGNRSLIAGFQVIEYLVTISLGKRIAEMFGLVVCASGAFAAFRRSALTSVGGIDVGGGEDLDITLRLRAKGWKIDFAPGALCYTDVPETAWGLLRQRLRWERDAVRLRYRKHRRLSNPLSRSFNLVEATHQVDFLFFHIILAVAFPLYLLHLYVQIGEAAIPFLIAVQLGLMCLDAVIFVAALEATNRWVYAPYLLLIPGYGVFSGLFMRLVRVLAYVQEWCFDASRTDNYVPQRVRFSRRW</sequence>
<accession>A0ABV9Z4M5</accession>
<reference evidence="6" key="1">
    <citation type="journal article" date="2019" name="Int. J. Syst. Evol. Microbiol.">
        <title>The Global Catalogue of Microorganisms (GCM) 10K type strain sequencing project: providing services to taxonomists for standard genome sequencing and annotation.</title>
        <authorList>
            <consortium name="The Broad Institute Genomics Platform"/>
            <consortium name="The Broad Institute Genome Sequencing Center for Infectious Disease"/>
            <person name="Wu L."/>
            <person name="Ma J."/>
        </authorList>
    </citation>
    <scope>NUCLEOTIDE SEQUENCE [LARGE SCALE GENOMIC DNA]</scope>
    <source>
        <strain evidence="6">CGMCC 1.16444</strain>
    </source>
</reference>
<evidence type="ECO:0000313" key="6">
    <source>
        <dbReference type="Proteomes" id="UP001595796"/>
    </source>
</evidence>
<evidence type="ECO:0000256" key="2">
    <source>
        <dbReference type="ARBA" id="ARBA00022676"/>
    </source>
</evidence>
<dbReference type="Pfam" id="PF13641">
    <property type="entry name" value="Glyco_tranf_2_3"/>
    <property type="match status" value="1"/>
</dbReference>
<organism evidence="5 6">
    <name type="scientific">Flaviflagellibacter deserti</name>
    <dbReference type="NCBI Taxonomy" id="2267266"/>
    <lineage>
        <taxon>Bacteria</taxon>
        <taxon>Pseudomonadati</taxon>
        <taxon>Pseudomonadota</taxon>
        <taxon>Alphaproteobacteria</taxon>
        <taxon>Hyphomicrobiales</taxon>
        <taxon>Flaviflagellibacter</taxon>
    </lineage>
</organism>
<comment type="similarity">
    <text evidence="1">Belongs to the glycosyltransferase 2 family.</text>
</comment>
<keyword evidence="4" id="KW-0812">Transmembrane</keyword>
<dbReference type="GO" id="GO:0016757">
    <property type="term" value="F:glycosyltransferase activity"/>
    <property type="evidence" value="ECO:0007669"/>
    <property type="project" value="UniProtKB-KW"/>
</dbReference>
<dbReference type="InterPro" id="IPR029044">
    <property type="entry name" value="Nucleotide-diphossugar_trans"/>
</dbReference>
<dbReference type="Gene3D" id="3.90.550.10">
    <property type="entry name" value="Spore Coat Polysaccharide Biosynthesis Protein SpsA, Chain A"/>
    <property type="match status" value="1"/>
</dbReference>
<dbReference type="SUPFAM" id="SSF53448">
    <property type="entry name" value="Nucleotide-diphospho-sugar transferases"/>
    <property type="match status" value="1"/>
</dbReference>
<dbReference type="EC" id="2.4.-.-" evidence="5"/>
<evidence type="ECO:0000256" key="1">
    <source>
        <dbReference type="ARBA" id="ARBA00006739"/>
    </source>
</evidence>
<proteinExistence type="inferred from homology"/>
<evidence type="ECO:0000256" key="3">
    <source>
        <dbReference type="ARBA" id="ARBA00022679"/>
    </source>
</evidence>
<keyword evidence="4" id="KW-1133">Transmembrane helix</keyword>
<feature type="transmembrane region" description="Helical" evidence="4">
    <location>
        <begin position="375"/>
        <end position="395"/>
    </location>
</feature>
<dbReference type="RefSeq" id="WP_379770686.1">
    <property type="nucleotide sequence ID" value="NZ_JBHSJF010000006.1"/>
</dbReference>
<protein>
    <submittedName>
        <fullName evidence="5">Glycosyltransferase</fullName>
        <ecNumber evidence="5">2.4.-.-</ecNumber>
    </submittedName>
</protein>
<keyword evidence="2 5" id="KW-0328">Glycosyltransferase</keyword>
<keyword evidence="4" id="KW-0472">Membrane</keyword>
<gene>
    <name evidence="5" type="ORF">ACFPFW_10910</name>
</gene>
<comment type="caution">
    <text evidence="5">The sequence shown here is derived from an EMBL/GenBank/DDBJ whole genome shotgun (WGS) entry which is preliminary data.</text>
</comment>
<evidence type="ECO:0000256" key="4">
    <source>
        <dbReference type="SAM" id="Phobius"/>
    </source>
</evidence>
<keyword evidence="6" id="KW-1185">Reference proteome</keyword>
<evidence type="ECO:0000313" key="5">
    <source>
        <dbReference type="EMBL" id="MFC5068519.1"/>
    </source>
</evidence>
<dbReference type="PANTHER" id="PTHR43630">
    <property type="entry name" value="POLY-BETA-1,6-N-ACETYL-D-GLUCOSAMINE SYNTHASE"/>
    <property type="match status" value="1"/>
</dbReference>
<dbReference type="PANTHER" id="PTHR43630:SF1">
    <property type="entry name" value="POLY-BETA-1,6-N-ACETYL-D-GLUCOSAMINE SYNTHASE"/>
    <property type="match status" value="1"/>
</dbReference>
<dbReference type="CDD" id="cd06423">
    <property type="entry name" value="CESA_like"/>
    <property type="match status" value="1"/>
</dbReference>
<keyword evidence="3 5" id="KW-0808">Transferase</keyword>
<name>A0ABV9Z4M5_9HYPH</name>
<dbReference type="EMBL" id="JBHSJF010000006">
    <property type="protein sequence ID" value="MFC5068519.1"/>
    <property type="molecule type" value="Genomic_DNA"/>
</dbReference>
<feature type="transmembrane region" description="Helical" evidence="4">
    <location>
        <begin position="320"/>
        <end position="340"/>
    </location>
</feature>
<feature type="transmembrane region" description="Helical" evidence="4">
    <location>
        <begin position="20"/>
        <end position="46"/>
    </location>
</feature>
<feature type="transmembrane region" description="Helical" evidence="4">
    <location>
        <begin position="347"/>
        <end position="369"/>
    </location>
</feature>